<reference evidence="1 2" key="1">
    <citation type="submission" date="2022-06" db="EMBL/GenBank/DDBJ databases">
        <title>Genomic Encyclopedia of Archaeal and Bacterial Type Strains, Phase II (KMG-II): from individual species to whole genera.</title>
        <authorList>
            <person name="Goeker M."/>
        </authorList>
    </citation>
    <scope>NUCLEOTIDE SEQUENCE [LARGE SCALE GENOMIC DNA]</scope>
    <source>
        <strain evidence="1 2">DSM 40477</strain>
    </source>
</reference>
<keyword evidence="2" id="KW-1185">Reference proteome</keyword>
<sequence length="78" mass="8912">MQVRWLQDKVQTKLHDKMQKKWVARTRAWVSGMPQGDVGSPDRCMVCGKQLKRHRTVAGEGRVCSPECALTWAETLES</sequence>
<dbReference type="RefSeq" id="WP_253670530.1">
    <property type="nucleotide sequence ID" value="NZ_JAMTCP010000018.1"/>
</dbReference>
<evidence type="ECO:0000313" key="2">
    <source>
        <dbReference type="Proteomes" id="UP001205311"/>
    </source>
</evidence>
<evidence type="ECO:0000313" key="1">
    <source>
        <dbReference type="EMBL" id="MCP2259651.1"/>
    </source>
</evidence>
<comment type="caution">
    <text evidence="1">The sequence shown here is derived from an EMBL/GenBank/DDBJ whole genome shotgun (WGS) entry which is preliminary data.</text>
</comment>
<organism evidence="1 2">
    <name type="scientific">Streptoalloteichus tenebrarius (strain ATCC 17920 / DSM 40477 / JCM 4838 / CBS 697.72 / NBRC 16177 / NCIMB 11028 / NRRL B-12390 / A12253. 1 / ISP 5477)</name>
    <name type="common">Streptomyces tenebrarius</name>
    <dbReference type="NCBI Taxonomy" id="1933"/>
    <lineage>
        <taxon>Bacteria</taxon>
        <taxon>Bacillati</taxon>
        <taxon>Actinomycetota</taxon>
        <taxon>Actinomycetes</taxon>
        <taxon>Pseudonocardiales</taxon>
        <taxon>Pseudonocardiaceae</taxon>
        <taxon>Streptoalloteichus</taxon>
    </lineage>
</organism>
<gene>
    <name evidence="1" type="ORF">LX15_003356</name>
</gene>
<accession>A0ABT1HVU8</accession>
<protein>
    <submittedName>
        <fullName evidence="1">Uncharacterized protein</fullName>
    </submittedName>
</protein>
<dbReference type="EMBL" id="JAMTCP010000018">
    <property type="protein sequence ID" value="MCP2259651.1"/>
    <property type="molecule type" value="Genomic_DNA"/>
</dbReference>
<name>A0ABT1HVU8_STRSD</name>
<proteinExistence type="predicted"/>
<dbReference type="Proteomes" id="UP001205311">
    <property type="component" value="Unassembled WGS sequence"/>
</dbReference>